<dbReference type="AlphaFoldDB" id="A0ABD3W0V1"/>
<comment type="caution">
    <text evidence="2">The sequence shown here is derived from an EMBL/GenBank/DDBJ whole genome shotgun (WGS) entry which is preliminary data.</text>
</comment>
<evidence type="ECO:0000256" key="1">
    <source>
        <dbReference type="SAM" id="MobiDB-lite"/>
    </source>
</evidence>
<evidence type="ECO:0000313" key="2">
    <source>
        <dbReference type="EMBL" id="KAL3866513.1"/>
    </source>
</evidence>
<organism evidence="2 3">
    <name type="scientific">Sinanodonta woodiana</name>
    <name type="common">Chinese pond mussel</name>
    <name type="synonym">Anodonta woodiana</name>
    <dbReference type="NCBI Taxonomy" id="1069815"/>
    <lineage>
        <taxon>Eukaryota</taxon>
        <taxon>Metazoa</taxon>
        <taxon>Spiralia</taxon>
        <taxon>Lophotrochozoa</taxon>
        <taxon>Mollusca</taxon>
        <taxon>Bivalvia</taxon>
        <taxon>Autobranchia</taxon>
        <taxon>Heteroconchia</taxon>
        <taxon>Palaeoheterodonta</taxon>
        <taxon>Unionida</taxon>
        <taxon>Unionoidea</taxon>
        <taxon>Unionidae</taxon>
        <taxon>Unioninae</taxon>
        <taxon>Sinanodonta</taxon>
    </lineage>
</organism>
<name>A0ABD3W0V1_SINWO</name>
<dbReference type="Proteomes" id="UP001634394">
    <property type="component" value="Unassembled WGS sequence"/>
</dbReference>
<proteinExistence type="predicted"/>
<feature type="region of interest" description="Disordered" evidence="1">
    <location>
        <begin position="33"/>
        <end position="52"/>
    </location>
</feature>
<feature type="non-terminal residue" evidence="2">
    <location>
        <position position="1"/>
    </location>
</feature>
<protein>
    <submittedName>
        <fullName evidence="2">Uncharacterized protein</fullName>
    </submittedName>
</protein>
<accession>A0ABD3W0V1</accession>
<sequence length="89" mass="10457">RQRKAVKKVRPHRPEIREMDSCPQCPRQVCQVSVDTDSTQSPQGHQESSNIQQVQVDTYRQCHYYRQHAIMEPLPILSVFKNLEGYAYL</sequence>
<reference evidence="2 3" key="1">
    <citation type="submission" date="2024-11" db="EMBL/GenBank/DDBJ databases">
        <title>Chromosome-level genome assembly of the freshwater bivalve Anodonta woodiana.</title>
        <authorList>
            <person name="Chen X."/>
        </authorList>
    </citation>
    <scope>NUCLEOTIDE SEQUENCE [LARGE SCALE GENOMIC DNA]</scope>
    <source>
        <strain evidence="2">MN2024</strain>
        <tissue evidence="2">Gills</tissue>
    </source>
</reference>
<gene>
    <name evidence="2" type="ORF">ACJMK2_043806</name>
</gene>
<dbReference type="EMBL" id="JBJQND010000009">
    <property type="protein sequence ID" value="KAL3866513.1"/>
    <property type="molecule type" value="Genomic_DNA"/>
</dbReference>
<evidence type="ECO:0000313" key="3">
    <source>
        <dbReference type="Proteomes" id="UP001634394"/>
    </source>
</evidence>
<keyword evidence="3" id="KW-1185">Reference proteome</keyword>